<dbReference type="GO" id="GO:0016020">
    <property type="term" value="C:membrane"/>
    <property type="evidence" value="ECO:0007669"/>
    <property type="project" value="InterPro"/>
</dbReference>
<evidence type="ECO:0000313" key="1">
    <source>
        <dbReference type="EMBL" id="NDU99353.1"/>
    </source>
</evidence>
<dbReference type="InterPro" id="IPR013783">
    <property type="entry name" value="Ig-like_fold"/>
</dbReference>
<sequence length="192" mass="19201">VTVTATDPGSLTASTSFAITVSPVSSTTNPGGTFAITGVTPVSCVTISAGQRNVTFTPVYTGTNGSAITFSVVNETVPTTNAGPYTLRLYTDNPVITLKAEQSGVVSTYSYNWLASCGTTPPTNTAPTVANAVGPQSATVGQGYTLSLANTFTDAETPSALTLSVSSLPAGLSFTAPATISGTPSTTVGSPF</sequence>
<feature type="non-terminal residue" evidence="1">
    <location>
        <position position="192"/>
    </location>
</feature>
<feature type="non-terminal residue" evidence="1">
    <location>
        <position position="1"/>
    </location>
</feature>
<proteinExistence type="predicted"/>
<keyword evidence="2" id="KW-1185">Reference proteome</keyword>
<protein>
    <submittedName>
        <fullName evidence="1">Uncharacterized protein</fullName>
    </submittedName>
</protein>
<dbReference type="AlphaFoldDB" id="A0A6L9LK44"/>
<dbReference type="Pfam" id="PF05345">
    <property type="entry name" value="He_PIG"/>
    <property type="match status" value="1"/>
</dbReference>
<evidence type="ECO:0000313" key="2">
    <source>
        <dbReference type="Proteomes" id="UP000474175"/>
    </source>
</evidence>
<dbReference type="InterPro" id="IPR015919">
    <property type="entry name" value="Cadherin-like_sf"/>
</dbReference>
<dbReference type="Gene3D" id="2.60.40.10">
    <property type="entry name" value="Immunoglobulins"/>
    <property type="match status" value="1"/>
</dbReference>
<organism evidence="1 2">
    <name type="scientific">Spirosoma terrae</name>
    <dbReference type="NCBI Taxonomy" id="1968276"/>
    <lineage>
        <taxon>Bacteria</taxon>
        <taxon>Pseudomonadati</taxon>
        <taxon>Bacteroidota</taxon>
        <taxon>Cytophagia</taxon>
        <taxon>Cytophagales</taxon>
        <taxon>Cytophagaceae</taxon>
        <taxon>Spirosoma</taxon>
    </lineage>
</organism>
<comment type="caution">
    <text evidence="1">The sequence shown here is derived from an EMBL/GenBank/DDBJ whole genome shotgun (WGS) entry which is preliminary data.</text>
</comment>
<dbReference type="RefSeq" id="WP_246225302.1">
    <property type="nucleotide sequence ID" value="NZ_JAAFZH010000051.1"/>
</dbReference>
<dbReference type="EMBL" id="JAAFZH010000051">
    <property type="protein sequence ID" value="NDU99353.1"/>
    <property type="molecule type" value="Genomic_DNA"/>
</dbReference>
<dbReference type="Proteomes" id="UP000474175">
    <property type="component" value="Unassembled WGS sequence"/>
</dbReference>
<accession>A0A6L9LK44</accession>
<reference evidence="1 2" key="1">
    <citation type="submission" date="2020-02" db="EMBL/GenBank/DDBJ databases">
        <title>Draft genome sequence of two Spirosoma agri KCTC 52727 and Spirosoma terrae KCTC 52035.</title>
        <authorList>
            <person name="Rojas J."/>
            <person name="Ambika Manirajan B."/>
            <person name="Suarez C."/>
            <person name="Ratering S."/>
            <person name="Schnell S."/>
        </authorList>
    </citation>
    <scope>NUCLEOTIDE SEQUENCE [LARGE SCALE GENOMIC DNA]</scope>
    <source>
        <strain evidence="1 2">KCTC 52035</strain>
    </source>
</reference>
<gene>
    <name evidence="1" type="ORF">GK108_31050</name>
</gene>
<dbReference type="GO" id="GO:0005509">
    <property type="term" value="F:calcium ion binding"/>
    <property type="evidence" value="ECO:0007669"/>
    <property type="project" value="InterPro"/>
</dbReference>
<dbReference type="SUPFAM" id="SSF49313">
    <property type="entry name" value="Cadherin-like"/>
    <property type="match status" value="1"/>
</dbReference>
<name>A0A6L9LK44_9BACT</name>